<organism evidence="1 2">
    <name type="scientific">Oscillibacter hominis</name>
    <dbReference type="NCBI Taxonomy" id="2763056"/>
    <lineage>
        <taxon>Bacteria</taxon>
        <taxon>Bacillati</taxon>
        <taxon>Bacillota</taxon>
        <taxon>Clostridia</taxon>
        <taxon>Eubacteriales</taxon>
        <taxon>Oscillospiraceae</taxon>
        <taxon>Oscillibacter</taxon>
    </lineage>
</organism>
<dbReference type="RefSeq" id="WP_187332736.1">
    <property type="nucleotide sequence ID" value="NZ_CP060490.1"/>
</dbReference>
<reference evidence="1 2" key="1">
    <citation type="submission" date="2020-08" db="EMBL/GenBank/DDBJ databases">
        <authorList>
            <person name="Liu C."/>
            <person name="Sun Q."/>
        </authorList>
    </citation>
    <scope>NUCLEOTIDE SEQUENCE [LARGE SCALE GENOMIC DNA]</scope>
    <source>
        <strain evidence="1 2">NSJ-62</strain>
    </source>
</reference>
<dbReference type="EMBL" id="CP060490">
    <property type="protein sequence ID" value="QNL44135.1"/>
    <property type="molecule type" value="Genomic_DNA"/>
</dbReference>
<keyword evidence="2" id="KW-1185">Reference proteome</keyword>
<sequence>MTQLILNGLYLPETSKDKYQCHPSELSVSLDMISGRRIKEIRGCVQVITYSYDYLGNDLCRQVLLVLRSGKPFPVTYLPDDSDTMQTGTFLLESLTPPTFAFSKGGTGLWHNLSFTLREVRPHD</sequence>
<dbReference type="AlphaFoldDB" id="A0A7G9B3K4"/>
<evidence type="ECO:0000313" key="2">
    <source>
        <dbReference type="Proteomes" id="UP000515960"/>
    </source>
</evidence>
<name>A0A7G9B3K4_9FIRM</name>
<dbReference type="KEGG" id="ohi:H8790_11945"/>
<accession>A0A7G9B3K4</accession>
<evidence type="ECO:0000313" key="1">
    <source>
        <dbReference type="EMBL" id="QNL44135.1"/>
    </source>
</evidence>
<proteinExistence type="predicted"/>
<gene>
    <name evidence="1" type="ORF">H8790_11945</name>
</gene>
<protein>
    <submittedName>
        <fullName evidence="1">Uncharacterized protein</fullName>
    </submittedName>
</protein>
<dbReference type="Proteomes" id="UP000515960">
    <property type="component" value="Chromosome"/>
</dbReference>